<evidence type="ECO:0000313" key="8">
    <source>
        <dbReference type="Proteomes" id="UP000036851"/>
    </source>
</evidence>
<evidence type="ECO:0000256" key="2">
    <source>
        <dbReference type="ARBA" id="ARBA00023015"/>
    </source>
</evidence>
<name>A0A0L7SYG3_9GAMM</name>
<keyword evidence="4" id="KW-0804">Transcription</keyword>
<evidence type="ECO:0000256" key="3">
    <source>
        <dbReference type="ARBA" id="ARBA00023125"/>
    </source>
</evidence>
<evidence type="ECO:0000259" key="5">
    <source>
        <dbReference type="PROSITE" id="PS50931"/>
    </source>
</evidence>
<gene>
    <name evidence="6" type="ORF">NG42_17435</name>
    <name evidence="7" type="ORF">NG43_05845</name>
</gene>
<dbReference type="GO" id="GO:0043565">
    <property type="term" value="F:sequence-specific DNA binding"/>
    <property type="evidence" value="ECO:0007669"/>
    <property type="project" value="TreeGrafter"/>
</dbReference>
<evidence type="ECO:0000256" key="4">
    <source>
        <dbReference type="ARBA" id="ARBA00023163"/>
    </source>
</evidence>
<comment type="similarity">
    <text evidence="1">Belongs to the LysR transcriptional regulatory family.</text>
</comment>
<comment type="caution">
    <text evidence="6">The sequence shown here is derived from an EMBL/GenBank/DDBJ whole genome shotgun (WGS) entry which is preliminary data.</text>
</comment>
<keyword evidence="3" id="KW-0238">DNA-binding</keyword>
<organism evidence="6 9">
    <name type="scientific">Winslowiella iniecta</name>
    <dbReference type="NCBI Taxonomy" id="1560201"/>
    <lineage>
        <taxon>Bacteria</taxon>
        <taxon>Pseudomonadati</taxon>
        <taxon>Pseudomonadota</taxon>
        <taxon>Gammaproteobacteria</taxon>
        <taxon>Enterobacterales</taxon>
        <taxon>Erwiniaceae</taxon>
        <taxon>Winslowiella</taxon>
    </lineage>
</organism>
<dbReference type="InterPro" id="IPR000847">
    <property type="entry name" value="LysR_HTH_N"/>
</dbReference>
<evidence type="ECO:0000256" key="1">
    <source>
        <dbReference type="ARBA" id="ARBA00009437"/>
    </source>
</evidence>
<dbReference type="EMBL" id="JRXE01000027">
    <property type="protein sequence ID" value="KOC88172.1"/>
    <property type="molecule type" value="Genomic_DNA"/>
</dbReference>
<dbReference type="Gene3D" id="3.40.190.290">
    <property type="match status" value="1"/>
</dbReference>
<dbReference type="GO" id="GO:0003700">
    <property type="term" value="F:DNA-binding transcription factor activity"/>
    <property type="evidence" value="ECO:0007669"/>
    <property type="project" value="InterPro"/>
</dbReference>
<dbReference type="EMBL" id="JRXF01000007">
    <property type="protein sequence ID" value="KOC94196.1"/>
    <property type="molecule type" value="Genomic_DNA"/>
</dbReference>
<dbReference type="Pfam" id="PF00126">
    <property type="entry name" value="HTH_1"/>
    <property type="match status" value="1"/>
</dbReference>
<dbReference type="CDD" id="cd08422">
    <property type="entry name" value="PBP2_CrgA_like"/>
    <property type="match status" value="1"/>
</dbReference>
<dbReference type="PANTHER" id="PTHR30537">
    <property type="entry name" value="HTH-TYPE TRANSCRIPTIONAL REGULATOR"/>
    <property type="match status" value="1"/>
</dbReference>
<proteinExistence type="inferred from homology"/>
<evidence type="ECO:0000313" key="6">
    <source>
        <dbReference type="EMBL" id="KOC88172.1"/>
    </source>
</evidence>
<accession>A0A0L7SYG3</accession>
<dbReference type="InterPro" id="IPR036388">
    <property type="entry name" value="WH-like_DNA-bd_sf"/>
</dbReference>
<dbReference type="Proteomes" id="UP000037088">
    <property type="component" value="Unassembled WGS sequence"/>
</dbReference>
<evidence type="ECO:0000313" key="7">
    <source>
        <dbReference type="EMBL" id="KOC94196.1"/>
    </source>
</evidence>
<dbReference type="AlphaFoldDB" id="A0A0L7SYG3"/>
<dbReference type="PROSITE" id="PS50931">
    <property type="entry name" value="HTH_LYSR"/>
    <property type="match status" value="1"/>
</dbReference>
<dbReference type="InterPro" id="IPR058163">
    <property type="entry name" value="LysR-type_TF_proteobact-type"/>
</dbReference>
<dbReference type="FunFam" id="1.10.10.10:FF:000001">
    <property type="entry name" value="LysR family transcriptional regulator"/>
    <property type="match status" value="1"/>
</dbReference>
<keyword evidence="2" id="KW-0805">Transcription regulation</keyword>
<dbReference type="SUPFAM" id="SSF46785">
    <property type="entry name" value="Winged helix' DNA-binding domain"/>
    <property type="match status" value="1"/>
</dbReference>
<dbReference type="PANTHER" id="PTHR30537:SF66">
    <property type="entry name" value="IRON-REGULATED VIRULENCE REGULATORY PROTEIN IRGB"/>
    <property type="match status" value="1"/>
</dbReference>
<feature type="domain" description="HTH lysR-type" evidence="5">
    <location>
        <begin position="7"/>
        <end position="63"/>
    </location>
</feature>
<dbReference type="OrthoDB" id="9786526at2"/>
<dbReference type="STRING" id="1560201.NG42_17435"/>
<protein>
    <submittedName>
        <fullName evidence="6">LysR family transcriptional regulator</fullName>
    </submittedName>
</protein>
<dbReference type="Pfam" id="PF03466">
    <property type="entry name" value="LysR_substrate"/>
    <property type="match status" value="1"/>
</dbReference>
<sequence>MVRKLGNIRRLAYFVSVVEAGSFTAAAERLGITKAVVSHQVARLEEELNTTLLIRTTRTIRLTDAGKVFYEHCASILRETEEAFAELDALVAEPSGTLRLTAPFDYGISVVVPAITAFSQRYPDCKVDAVISDNKFDIVDKDIEIAIRVGWLDDSLLQARKIGHFRQLLVAPRNMQPQVEKINKPQHIKPLPFIANTALRKPSQWHFTLNGSGQQSVNVQPSIFINNTLAVREAVREGAGISVLPDYVVSDDLISGRLIQVLPEWELPSGEIHAVFPASRFRPTKVRSFLNILMEKDKQR</sequence>
<dbReference type="Proteomes" id="UP000036851">
    <property type="component" value="Unassembled WGS sequence"/>
</dbReference>
<dbReference type="GO" id="GO:0006351">
    <property type="term" value="P:DNA-templated transcription"/>
    <property type="evidence" value="ECO:0007669"/>
    <property type="project" value="TreeGrafter"/>
</dbReference>
<keyword evidence="9" id="KW-1185">Reference proteome</keyword>
<dbReference type="PATRIC" id="fig|1560201.3.peg.3691"/>
<dbReference type="PRINTS" id="PR00039">
    <property type="entry name" value="HTHLYSR"/>
</dbReference>
<dbReference type="InterPro" id="IPR005119">
    <property type="entry name" value="LysR_subst-bd"/>
</dbReference>
<dbReference type="Gene3D" id="1.10.10.10">
    <property type="entry name" value="Winged helix-like DNA-binding domain superfamily/Winged helix DNA-binding domain"/>
    <property type="match status" value="1"/>
</dbReference>
<evidence type="ECO:0000313" key="9">
    <source>
        <dbReference type="Proteomes" id="UP000037088"/>
    </source>
</evidence>
<dbReference type="SUPFAM" id="SSF53850">
    <property type="entry name" value="Periplasmic binding protein-like II"/>
    <property type="match status" value="1"/>
</dbReference>
<reference evidence="8 9" key="1">
    <citation type="journal article" date="2015" name="Int. J. Syst. Evol. Microbiol.">
        <title>Erwinia iniecta sp. nov., isolated from Russian wheat aphids (Diuraphis noxia).</title>
        <authorList>
            <person name="Campillo T."/>
            <person name="Luna E."/>
            <person name="Portier P."/>
            <person name="Fischer-Le Saux M."/>
            <person name="Lapitan N."/>
            <person name="Tisserat N.A."/>
            <person name="Leach J.E."/>
        </authorList>
    </citation>
    <scope>NUCLEOTIDE SEQUENCE [LARGE SCALE GENOMIC DNA]</scope>
    <source>
        <strain evidence="6 9">B120</strain>
        <strain evidence="7 8">B149</strain>
    </source>
</reference>
<dbReference type="InterPro" id="IPR036390">
    <property type="entry name" value="WH_DNA-bd_sf"/>
</dbReference>